<comment type="caution">
    <text evidence="2">The sequence shown here is derived from an EMBL/GenBank/DDBJ whole genome shotgun (WGS) entry which is preliminary data.</text>
</comment>
<evidence type="ECO:0000313" key="3">
    <source>
        <dbReference type="Proteomes" id="UP000266861"/>
    </source>
</evidence>
<evidence type="ECO:0000313" key="2">
    <source>
        <dbReference type="EMBL" id="RHZ76919.1"/>
    </source>
</evidence>
<dbReference type="AlphaFoldDB" id="A0A397ILN3"/>
<keyword evidence="3" id="KW-1185">Reference proteome</keyword>
<accession>A0A397ILN3</accession>
<gene>
    <name evidence="2" type="ORF">Glove_187g134</name>
</gene>
<evidence type="ECO:0000256" key="1">
    <source>
        <dbReference type="SAM" id="MobiDB-lite"/>
    </source>
</evidence>
<protein>
    <submittedName>
        <fullName evidence="2">Uncharacterized protein</fullName>
    </submittedName>
</protein>
<feature type="compositionally biased region" description="Acidic residues" evidence="1">
    <location>
        <begin position="38"/>
        <end position="63"/>
    </location>
</feature>
<name>A0A397ILN3_9GLOM</name>
<dbReference type="STRING" id="1348612.A0A397ILN3"/>
<dbReference type="Proteomes" id="UP000266861">
    <property type="component" value="Unassembled WGS sequence"/>
</dbReference>
<feature type="region of interest" description="Disordered" evidence="1">
    <location>
        <begin position="33"/>
        <end position="80"/>
    </location>
</feature>
<sequence>MKANTLYNWSEQELTLRWRGKTLTVPVNYSKETKEEFSELIENTDEESTNESNTETEESEEDNKEITFKNTTIEDDDDENDEDIVLIFLNEKLNKNKLDIGQLNNI</sequence>
<dbReference type="EMBL" id="PQFF01000177">
    <property type="protein sequence ID" value="RHZ76919.1"/>
    <property type="molecule type" value="Genomic_DNA"/>
</dbReference>
<organism evidence="2 3">
    <name type="scientific">Diversispora epigaea</name>
    <dbReference type="NCBI Taxonomy" id="1348612"/>
    <lineage>
        <taxon>Eukaryota</taxon>
        <taxon>Fungi</taxon>
        <taxon>Fungi incertae sedis</taxon>
        <taxon>Mucoromycota</taxon>
        <taxon>Glomeromycotina</taxon>
        <taxon>Glomeromycetes</taxon>
        <taxon>Diversisporales</taxon>
        <taxon>Diversisporaceae</taxon>
        <taxon>Diversispora</taxon>
    </lineage>
</organism>
<proteinExistence type="predicted"/>
<reference evidence="2 3" key="1">
    <citation type="submission" date="2018-08" db="EMBL/GenBank/DDBJ databases">
        <title>Genome and evolution of the arbuscular mycorrhizal fungus Diversispora epigaea (formerly Glomus versiforme) and its bacterial endosymbionts.</title>
        <authorList>
            <person name="Sun X."/>
            <person name="Fei Z."/>
            <person name="Harrison M."/>
        </authorList>
    </citation>
    <scope>NUCLEOTIDE SEQUENCE [LARGE SCALE GENOMIC DNA]</scope>
    <source>
        <strain evidence="2 3">IT104</strain>
    </source>
</reference>